<dbReference type="SUPFAM" id="SSF88659">
    <property type="entry name" value="Sigma3 and sigma4 domains of RNA polymerase sigma factors"/>
    <property type="match status" value="1"/>
</dbReference>
<dbReference type="RefSeq" id="WP_099721793.1">
    <property type="nucleotide sequence ID" value="NZ_CP018045.1"/>
</dbReference>
<proteinExistence type="predicted"/>
<gene>
    <name evidence="1" type="ORF">BcFMB_09280</name>
</gene>
<reference evidence="1 2" key="1">
    <citation type="submission" date="2016-11" db="EMBL/GenBank/DDBJ databases">
        <title>complete genome sequence of Bifidobacterium choerinum strain FMB-1.</title>
        <authorList>
            <person name="Park C.-S."/>
            <person name="Jung D.-H."/>
            <person name="Choi D.-S."/>
        </authorList>
    </citation>
    <scope>NUCLEOTIDE SEQUENCE [LARGE SCALE GENOMIC DNA]</scope>
    <source>
        <strain evidence="1 2">FMB-1</strain>
        <plasmid evidence="2">Plasmid pbc</plasmid>
    </source>
</reference>
<geneLocation type="plasmid" evidence="2">
    <name>pbc</name>
</geneLocation>
<evidence type="ECO:0000313" key="1">
    <source>
        <dbReference type="EMBL" id="ATU21324.1"/>
    </source>
</evidence>
<dbReference type="InterPro" id="IPR013324">
    <property type="entry name" value="RNA_pol_sigma_r3/r4-like"/>
</dbReference>
<protein>
    <submittedName>
        <fullName evidence="1">Uncharacterized protein</fullName>
    </submittedName>
</protein>
<evidence type="ECO:0000313" key="2">
    <source>
        <dbReference type="Proteomes" id="UP000229907"/>
    </source>
</evidence>
<keyword evidence="1" id="KW-0614">Plasmid</keyword>
<dbReference type="KEGG" id="bcho:BcFMB_09280"/>
<sequence length="95" mass="11017">MIEVATTAKDRKIAAIREIQESMVKKGNKVALSTLKKQLAQPRKDWLSDQEQLREAIRSYHDDEGHSWSETALHFHMSQGAVRQRAYRARNDRAQ</sequence>
<accession>A0A2D3D8D1</accession>
<dbReference type="AlphaFoldDB" id="A0A2D3D8D1"/>
<dbReference type="Gene3D" id="1.10.10.10">
    <property type="entry name" value="Winged helix-like DNA-binding domain superfamily/Winged helix DNA-binding domain"/>
    <property type="match status" value="1"/>
</dbReference>
<dbReference type="EMBL" id="CP018045">
    <property type="protein sequence ID" value="ATU21324.1"/>
    <property type="molecule type" value="Genomic_DNA"/>
</dbReference>
<name>A0A2D3D8D1_9BIFI</name>
<organism evidence="1 2">
    <name type="scientific">Bifidobacterium choerinum</name>
    <dbReference type="NCBI Taxonomy" id="35760"/>
    <lineage>
        <taxon>Bacteria</taxon>
        <taxon>Bacillati</taxon>
        <taxon>Actinomycetota</taxon>
        <taxon>Actinomycetes</taxon>
        <taxon>Bifidobacteriales</taxon>
        <taxon>Bifidobacteriaceae</taxon>
        <taxon>Bifidobacterium</taxon>
    </lineage>
</organism>
<dbReference type="InterPro" id="IPR036388">
    <property type="entry name" value="WH-like_DNA-bd_sf"/>
</dbReference>
<dbReference type="Proteomes" id="UP000229907">
    <property type="component" value="Plasmid pBC"/>
</dbReference>